<dbReference type="InterPro" id="IPR005656">
    <property type="entry name" value="MmgE_PrpD"/>
</dbReference>
<dbReference type="PANTHER" id="PTHR16943">
    <property type="entry name" value="2-METHYLCITRATE DEHYDRATASE-RELATED"/>
    <property type="match status" value="1"/>
</dbReference>
<feature type="domain" description="MmgE/PrpD C-terminal" evidence="4">
    <location>
        <begin position="404"/>
        <end position="580"/>
    </location>
</feature>
<dbReference type="Gene3D" id="3.30.1330.120">
    <property type="entry name" value="2-methylcitrate dehydratase PrpD"/>
    <property type="match status" value="1"/>
</dbReference>
<comment type="similarity">
    <text evidence="1">Belongs to the PrpD family.</text>
</comment>
<evidence type="ECO:0000259" key="3">
    <source>
        <dbReference type="Pfam" id="PF03972"/>
    </source>
</evidence>
<evidence type="ECO:0000256" key="2">
    <source>
        <dbReference type="SAM" id="MobiDB-lite"/>
    </source>
</evidence>
<dbReference type="InterPro" id="IPR042183">
    <property type="entry name" value="MmgE/PrpD_sf_1"/>
</dbReference>
<feature type="compositionally biased region" description="Basic and acidic residues" evidence="2">
    <location>
        <begin position="17"/>
        <end position="27"/>
    </location>
</feature>
<dbReference type="AlphaFoldDB" id="A0AAU3I864"/>
<feature type="region of interest" description="Disordered" evidence="2">
    <location>
        <begin position="1"/>
        <end position="119"/>
    </location>
</feature>
<dbReference type="GO" id="GO:0016829">
    <property type="term" value="F:lyase activity"/>
    <property type="evidence" value="ECO:0007669"/>
    <property type="project" value="InterPro"/>
</dbReference>
<name>A0AAU3I864_9ACTN</name>
<accession>A0AAU3I864</accession>
<feature type="compositionally biased region" description="Polar residues" evidence="2">
    <location>
        <begin position="41"/>
        <end position="55"/>
    </location>
</feature>
<evidence type="ECO:0000256" key="1">
    <source>
        <dbReference type="ARBA" id="ARBA00006174"/>
    </source>
</evidence>
<reference evidence="5" key="1">
    <citation type="submission" date="2022-10" db="EMBL/GenBank/DDBJ databases">
        <title>The complete genomes of actinobacterial strains from the NBC collection.</title>
        <authorList>
            <person name="Joergensen T.S."/>
            <person name="Alvarez Arevalo M."/>
            <person name="Sterndorff E.B."/>
            <person name="Faurdal D."/>
            <person name="Vuksanovic O."/>
            <person name="Mourched A.-S."/>
            <person name="Charusanti P."/>
            <person name="Shaw S."/>
            <person name="Blin K."/>
            <person name="Weber T."/>
        </authorList>
    </citation>
    <scope>NUCLEOTIDE SEQUENCE</scope>
    <source>
        <strain evidence="5">NBC_01393</strain>
    </source>
</reference>
<protein>
    <submittedName>
        <fullName evidence="5">MmgE/PrpD family protein</fullName>
    </submittedName>
</protein>
<dbReference type="PANTHER" id="PTHR16943:SF8">
    <property type="entry name" value="2-METHYLCITRATE DEHYDRATASE"/>
    <property type="match status" value="1"/>
</dbReference>
<dbReference type="InterPro" id="IPR045336">
    <property type="entry name" value="MmgE_PrpD_N"/>
</dbReference>
<gene>
    <name evidence="5" type="ORF">OG699_42655</name>
</gene>
<dbReference type="Gene3D" id="1.10.4100.10">
    <property type="entry name" value="2-methylcitrate dehydratase PrpD"/>
    <property type="match status" value="1"/>
</dbReference>
<evidence type="ECO:0000259" key="4">
    <source>
        <dbReference type="Pfam" id="PF19305"/>
    </source>
</evidence>
<dbReference type="Pfam" id="PF19305">
    <property type="entry name" value="MmgE_PrpD_C"/>
    <property type="match status" value="1"/>
</dbReference>
<evidence type="ECO:0000313" key="5">
    <source>
        <dbReference type="EMBL" id="WTZ14078.1"/>
    </source>
</evidence>
<dbReference type="InterPro" id="IPR045337">
    <property type="entry name" value="MmgE_PrpD_C"/>
</dbReference>
<feature type="compositionally biased region" description="Polar residues" evidence="2">
    <location>
        <begin position="84"/>
        <end position="101"/>
    </location>
</feature>
<organism evidence="5">
    <name type="scientific">Streptomyces sp. NBC_01393</name>
    <dbReference type="NCBI Taxonomy" id="2903851"/>
    <lineage>
        <taxon>Bacteria</taxon>
        <taxon>Bacillati</taxon>
        <taxon>Actinomycetota</taxon>
        <taxon>Actinomycetes</taxon>
        <taxon>Kitasatosporales</taxon>
        <taxon>Streptomycetaceae</taxon>
        <taxon>Streptomyces</taxon>
    </lineage>
</organism>
<dbReference type="InterPro" id="IPR036148">
    <property type="entry name" value="MmgE/PrpD_sf"/>
</dbReference>
<dbReference type="SUPFAM" id="SSF103378">
    <property type="entry name" value="2-methylcitrate dehydratase PrpD"/>
    <property type="match status" value="1"/>
</dbReference>
<dbReference type="Pfam" id="PF03972">
    <property type="entry name" value="MmgE_PrpD_N"/>
    <property type="match status" value="1"/>
</dbReference>
<proteinExistence type="inferred from homology"/>
<sequence>MTGTEHGPGVRRTSGTRRSDARADTGVRRAVAGTDDDAPQGSATASGDAYPTSTGSDDDLLTHRGAGEGSGSGREFVGPDDNPHQASPTGSDDTYPTSTGSSDRHLTHRGTGQRAGSGPGFAARLADFAARCRDGIPPAVAEDATARIADALGNCLAALGPYVGDDTAGGPHEAALTAARRAGGNPESTAIGSGARLPADRAALVNGTLAHALDFDDTHLPSVLHPTAAVLPAALAAAEASGADGPLTVAALAAGGEICVRLGMASYDPRLRNSVFFEKGLHATSICGTVGAAVAAGLALGLSSAQLADAIGIACSMGAGVIEANRTGGTVKRIHCGWAAHCGVSAAQLAAGGVTGPPTVLEGRFGFLTAFLGDRWDAGPLLTGLDAMDDAARWEYPRTVYKPYPSNHFTHPGIDCALALRADGLDPADVVAVELGVATAPRRTIGEPREQKVRPFSPYHAKFSGPYTVASALLADWDRGPGVQLRDFTPEAFTDPRRLALAARVEVVSDARCDAEFPHAFGAVLRVRTRGGARLEHRVASSRGGPGSPLTAAELAEKFRTGAEPSLGAERSDRLAATVAALPGAGPGCVTDLLSLTRI</sequence>
<dbReference type="InterPro" id="IPR042188">
    <property type="entry name" value="MmgE/PrpD_sf_2"/>
</dbReference>
<dbReference type="EMBL" id="CP109546">
    <property type="protein sequence ID" value="WTZ14078.1"/>
    <property type="molecule type" value="Genomic_DNA"/>
</dbReference>
<feature type="domain" description="MmgE/PrpD N-terminal" evidence="3">
    <location>
        <begin position="124"/>
        <end position="374"/>
    </location>
</feature>